<dbReference type="RefSeq" id="WP_382422538.1">
    <property type="nucleotide sequence ID" value="NZ_JBHSCW010000006.1"/>
</dbReference>
<accession>A0ABV8ULN0</accession>
<dbReference type="Pfam" id="PF05013">
    <property type="entry name" value="FGase"/>
    <property type="match status" value="1"/>
</dbReference>
<dbReference type="Gene3D" id="3.40.630.40">
    <property type="entry name" value="Zn-dependent exopeptidases"/>
    <property type="match status" value="1"/>
</dbReference>
<sequence>MSATLEKAARRLLTQGDPNPAGVVNPEGPSPFFLVCDHAGNAVPAALDRLGLPEEELNRHIAIDIGALEIAKRLSRRLDAALYYQPYSRLVIDSNRQTHVTDSVPAVSDGTEIPANAELSDGARGQRIEEILMPYHDSIEAALQARQDAGRETILVSVHSFTPALRARAEDRPWHVSVMWADNERFGRPVLDELRKEAGLNVGMNEPYTVVMDGDYSIPLHAERRGIDYVEFEMRQDLTATDSDAETWAERLARVLQAARDRYRSKAL</sequence>
<dbReference type="SUPFAM" id="SSF53187">
    <property type="entry name" value="Zn-dependent exopeptidases"/>
    <property type="match status" value="1"/>
</dbReference>
<dbReference type="InterPro" id="IPR011227">
    <property type="entry name" value="UCP029730"/>
</dbReference>
<dbReference type="InterPro" id="IPR007709">
    <property type="entry name" value="N-FG_amidohydro"/>
</dbReference>
<reference evidence="2" key="1">
    <citation type="journal article" date="2019" name="Int. J. Syst. Evol. Microbiol.">
        <title>The Global Catalogue of Microorganisms (GCM) 10K type strain sequencing project: providing services to taxonomists for standard genome sequencing and annotation.</title>
        <authorList>
            <consortium name="The Broad Institute Genomics Platform"/>
            <consortium name="The Broad Institute Genome Sequencing Center for Infectious Disease"/>
            <person name="Wu L."/>
            <person name="Ma J."/>
        </authorList>
    </citation>
    <scope>NUCLEOTIDE SEQUENCE [LARGE SCALE GENOMIC DNA]</scope>
    <source>
        <strain evidence="2">CECT 8472</strain>
    </source>
</reference>
<dbReference type="Proteomes" id="UP001595799">
    <property type="component" value="Unassembled WGS sequence"/>
</dbReference>
<organism evidence="1 2">
    <name type="scientific">Fodinicurvata halophila</name>
    <dbReference type="NCBI Taxonomy" id="1419723"/>
    <lineage>
        <taxon>Bacteria</taxon>
        <taxon>Pseudomonadati</taxon>
        <taxon>Pseudomonadota</taxon>
        <taxon>Alphaproteobacteria</taxon>
        <taxon>Rhodospirillales</taxon>
        <taxon>Rhodovibrionaceae</taxon>
        <taxon>Fodinicurvata</taxon>
    </lineage>
</organism>
<dbReference type="EMBL" id="JBHSCW010000006">
    <property type="protein sequence ID" value="MFC4352191.1"/>
    <property type="molecule type" value="Genomic_DNA"/>
</dbReference>
<gene>
    <name evidence="1" type="ORF">ACFOW6_11640</name>
</gene>
<dbReference type="PIRSF" id="PIRSF029730">
    <property type="entry name" value="UCP029730"/>
    <property type="match status" value="1"/>
</dbReference>
<evidence type="ECO:0000313" key="2">
    <source>
        <dbReference type="Proteomes" id="UP001595799"/>
    </source>
</evidence>
<proteinExistence type="predicted"/>
<keyword evidence="2" id="KW-1185">Reference proteome</keyword>
<comment type="caution">
    <text evidence="1">The sequence shown here is derived from an EMBL/GenBank/DDBJ whole genome shotgun (WGS) entry which is preliminary data.</text>
</comment>
<evidence type="ECO:0000313" key="1">
    <source>
        <dbReference type="EMBL" id="MFC4352191.1"/>
    </source>
</evidence>
<protein>
    <submittedName>
        <fullName evidence="1">N-formylglutamate amidohydrolase</fullName>
    </submittedName>
</protein>
<name>A0ABV8ULN0_9PROT</name>